<organism evidence="1 2">
    <name type="scientific">Bacteroides uniformis</name>
    <dbReference type="NCBI Taxonomy" id="820"/>
    <lineage>
        <taxon>Bacteria</taxon>
        <taxon>Pseudomonadati</taxon>
        <taxon>Bacteroidota</taxon>
        <taxon>Bacteroidia</taxon>
        <taxon>Bacteroidales</taxon>
        <taxon>Bacteroidaceae</taxon>
        <taxon>Bacteroides</taxon>
    </lineage>
</organism>
<name>A0A174MS78_BACUN</name>
<proteinExistence type="predicted"/>
<sequence length="135" mass="15661">MIESSIFAANQILRIMYSSEDLESFYFQYQTEALPHGESLQSFCVRNKVPYNIFQKWFKDTRKKVVEVQIDGAPEIGHEEKNRTSDQFQSVSQSRNDTPVRILVAIRISNGLHLSQKNLSYQDLVRMVKNLEGLC</sequence>
<dbReference type="AlphaFoldDB" id="A0A174MS78"/>
<evidence type="ECO:0000313" key="2">
    <source>
        <dbReference type="Proteomes" id="UP000095788"/>
    </source>
</evidence>
<evidence type="ECO:0000313" key="1">
    <source>
        <dbReference type="EMBL" id="CUP39282.1"/>
    </source>
</evidence>
<accession>A0A174MS78</accession>
<dbReference type="Proteomes" id="UP000095788">
    <property type="component" value="Unassembled WGS sequence"/>
</dbReference>
<reference evidence="1 2" key="1">
    <citation type="submission" date="2015-09" db="EMBL/GenBank/DDBJ databases">
        <authorList>
            <consortium name="Pathogen Informatics"/>
        </authorList>
    </citation>
    <scope>NUCLEOTIDE SEQUENCE [LARGE SCALE GENOMIC DNA]</scope>
    <source>
        <strain evidence="1 2">2789STDY5834942</strain>
    </source>
</reference>
<protein>
    <submittedName>
        <fullName evidence="1">Uncharacterized protein</fullName>
    </submittedName>
</protein>
<gene>
    <name evidence="1" type="ORF">ERS852554_00580</name>
</gene>
<dbReference type="EMBL" id="CZBF01000001">
    <property type="protein sequence ID" value="CUP39282.1"/>
    <property type="molecule type" value="Genomic_DNA"/>
</dbReference>